<dbReference type="Proteomes" id="UP001054837">
    <property type="component" value="Unassembled WGS sequence"/>
</dbReference>
<organism evidence="1 2">
    <name type="scientific">Caerostris darwini</name>
    <dbReference type="NCBI Taxonomy" id="1538125"/>
    <lineage>
        <taxon>Eukaryota</taxon>
        <taxon>Metazoa</taxon>
        <taxon>Ecdysozoa</taxon>
        <taxon>Arthropoda</taxon>
        <taxon>Chelicerata</taxon>
        <taxon>Arachnida</taxon>
        <taxon>Araneae</taxon>
        <taxon>Araneomorphae</taxon>
        <taxon>Entelegynae</taxon>
        <taxon>Araneoidea</taxon>
        <taxon>Araneidae</taxon>
        <taxon>Caerostris</taxon>
    </lineage>
</organism>
<protein>
    <submittedName>
        <fullName evidence="1">Uncharacterized protein</fullName>
    </submittedName>
</protein>
<evidence type="ECO:0000313" key="2">
    <source>
        <dbReference type="Proteomes" id="UP001054837"/>
    </source>
</evidence>
<comment type="caution">
    <text evidence="1">The sequence shown here is derived from an EMBL/GenBank/DDBJ whole genome shotgun (WGS) entry which is preliminary data.</text>
</comment>
<proteinExistence type="predicted"/>
<accession>A0AAV4WBU4</accession>
<name>A0AAV4WBU4_9ARAC</name>
<evidence type="ECO:0000313" key="1">
    <source>
        <dbReference type="EMBL" id="GIY79294.1"/>
    </source>
</evidence>
<dbReference type="AlphaFoldDB" id="A0AAV4WBU4"/>
<sequence>MFSLLARLNFKHTWRRSLLSLDQMLIPRRRLPSATALPFIPETTLDHLITPYLSITSPLFVDFHLSVHFYILPHWPDSAFRRQPQNSYWSHGKIFALVPVA</sequence>
<dbReference type="EMBL" id="BPLQ01014370">
    <property type="protein sequence ID" value="GIY79294.1"/>
    <property type="molecule type" value="Genomic_DNA"/>
</dbReference>
<reference evidence="1 2" key="1">
    <citation type="submission" date="2021-06" db="EMBL/GenBank/DDBJ databases">
        <title>Caerostris darwini draft genome.</title>
        <authorList>
            <person name="Kono N."/>
            <person name="Arakawa K."/>
        </authorList>
    </citation>
    <scope>NUCLEOTIDE SEQUENCE [LARGE SCALE GENOMIC DNA]</scope>
</reference>
<keyword evidence="2" id="KW-1185">Reference proteome</keyword>
<gene>
    <name evidence="1" type="ORF">CDAR_446721</name>
</gene>